<dbReference type="CDD" id="cd00156">
    <property type="entry name" value="REC"/>
    <property type="match status" value="1"/>
</dbReference>
<protein>
    <submittedName>
        <fullName evidence="8">Response regulator ArlR</fullName>
    </submittedName>
</protein>
<evidence type="ECO:0000256" key="1">
    <source>
        <dbReference type="ARBA" id="ARBA00022553"/>
    </source>
</evidence>
<feature type="DNA-binding region" description="OmpR/PhoB-type" evidence="5">
    <location>
        <begin position="129"/>
        <end position="228"/>
    </location>
</feature>
<evidence type="ECO:0000256" key="5">
    <source>
        <dbReference type="PROSITE-ProRule" id="PRU01091"/>
    </source>
</evidence>
<feature type="modified residue" description="4-aspartylphosphate" evidence="4">
    <location>
        <position position="55"/>
    </location>
</feature>
<comment type="caution">
    <text evidence="8">The sequence shown here is derived from an EMBL/GenBank/DDBJ whole genome shotgun (WGS) entry which is preliminary data.</text>
</comment>
<dbReference type="SMART" id="SM00448">
    <property type="entry name" value="REC"/>
    <property type="match status" value="1"/>
</dbReference>
<dbReference type="CDD" id="cd00383">
    <property type="entry name" value="trans_reg_C"/>
    <property type="match status" value="1"/>
</dbReference>
<evidence type="ECO:0000313" key="8">
    <source>
        <dbReference type="EMBL" id="CAG9171435.1"/>
    </source>
</evidence>
<dbReference type="PANTHER" id="PTHR48111:SF40">
    <property type="entry name" value="PHOSPHATE REGULON TRANSCRIPTIONAL REGULATORY PROTEIN PHOB"/>
    <property type="match status" value="1"/>
</dbReference>
<evidence type="ECO:0000256" key="4">
    <source>
        <dbReference type="PROSITE-ProRule" id="PRU00169"/>
    </source>
</evidence>
<dbReference type="PANTHER" id="PTHR48111">
    <property type="entry name" value="REGULATOR OF RPOS"/>
    <property type="match status" value="1"/>
</dbReference>
<evidence type="ECO:0000259" key="6">
    <source>
        <dbReference type="PROSITE" id="PS50110"/>
    </source>
</evidence>
<evidence type="ECO:0000259" key="7">
    <source>
        <dbReference type="PROSITE" id="PS51755"/>
    </source>
</evidence>
<dbReference type="PROSITE" id="PS51755">
    <property type="entry name" value="OMPR_PHOB"/>
    <property type="match status" value="1"/>
</dbReference>
<dbReference type="Gene3D" id="1.10.10.10">
    <property type="entry name" value="Winged helix-like DNA-binding domain superfamily/Winged helix DNA-binding domain"/>
    <property type="match status" value="1"/>
</dbReference>
<organism evidence="8 9">
    <name type="scientific">Cupriavidus pampae</name>
    <dbReference type="NCBI Taxonomy" id="659251"/>
    <lineage>
        <taxon>Bacteria</taxon>
        <taxon>Pseudomonadati</taxon>
        <taxon>Pseudomonadota</taxon>
        <taxon>Betaproteobacteria</taxon>
        <taxon>Burkholderiales</taxon>
        <taxon>Burkholderiaceae</taxon>
        <taxon>Cupriavidus</taxon>
    </lineage>
</organism>
<evidence type="ECO:0000313" key="9">
    <source>
        <dbReference type="Proteomes" id="UP000706525"/>
    </source>
</evidence>
<dbReference type="EMBL" id="CAJZAG010000004">
    <property type="protein sequence ID" value="CAG9171435.1"/>
    <property type="molecule type" value="Genomic_DNA"/>
</dbReference>
<dbReference type="Proteomes" id="UP000706525">
    <property type="component" value="Unassembled WGS sequence"/>
</dbReference>
<dbReference type="InterPro" id="IPR011006">
    <property type="entry name" value="CheY-like_superfamily"/>
</dbReference>
<dbReference type="Pfam" id="PF00072">
    <property type="entry name" value="Response_reg"/>
    <property type="match status" value="1"/>
</dbReference>
<gene>
    <name evidence="8" type="primary">arlR</name>
    <name evidence="8" type="ORF">LMG32289_02361</name>
</gene>
<dbReference type="RefSeq" id="WP_223988194.1">
    <property type="nucleotide sequence ID" value="NZ_CAJZAG010000004.1"/>
</dbReference>
<dbReference type="Pfam" id="PF00486">
    <property type="entry name" value="Trans_reg_C"/>
    <property type="match status" value="1"/>
</dbReference>
<keyword evidence="9" id="KW-1185">Reference proteome</keyword>
<dbReference type="InterPro" id="IPR039420">
    <property type="entry name" value="WalR-like"/>
</dbReference>
<dbReference type="SMART" id="SM00862">
    <property type="entry name" value="Trans_reg_C"/>
    <property type="match status" value="1"/>
</dbReference>
<feature type="domain" description="Response regulatory" evidence="6">
    <location>
        <begin position="6"/>
        <end position="121"/>
    </location>
</feature>
<dbReference type="PROSITE" id="PS50110">
    <property type="entry name" value="RESPONSE_REGULATORY"/>
    <property type="match status" value="1"/>
</dbReference>
<evidence type="ECO:0000256" key="2">
    <source>
        <dbReference type="ARBA" id="ARBA00023012"/>
    </source>
</evidence>
<keyword evidence="1 4" id="KW-0597">Phosphoprotein</keyword>
<dbReference type="InterPro" id="IPR001867">
    <property type="entry name" value="OmpR/PhoB-type_DNA-bd"/>
</dbReference>
<name>A0ABN7YH79_9BURK</name>
<sequence length="238" mass="26907">MRGRLFIALLEDDVTQASLLTRWLNGANHDVATFGTGRTFIRALQTEKFDALLLDWMLPDMSGIDVLAWARMRHHRSTPAIILTQKNEGRDVATALRSGADDFLRKPVDRDELLARIESATRRKGLDPQSSITIGTFTLDRVSGAARRGEHEVHLTATEFALAWELFDNAGQIVSRERLHVAVWGRNHTVQSRTLDAHISNLRVRFGLRAENGLRVISLYNHGYRLEIPQVSSHDLPR</sequence>
<feature type="domain" description="OmpR/PhoB-type" evidence="7">
    <location>
        <begin position="129"/>
        <end position="228"/>
    </location>
</feature>
<evidence type="ECO:0000256" key="3">
    <source>
        <dbReference type="ARBA" id="ARBA00023125"/>
    </source>
</evidence>
<keyword evidence="3 5" id="KW-0238">DNA-binding</keyword>
<keyword evidence="2" id="KW-0902">Two-component regulatory system</keyword>
<dbReference type="InterPro" id="IPR001789">
    <property type="entry name" value="Sig_transdc_resp-reg_receiver"/>
</dbReference>
<accession>A0ABN7YH79</accession>
<dbReference type="SUPFAM" id="SSF52172">
    <property type="entry name" value="CheY-like"/>
    <property type="match status" value="1"/>
</dbReference>
<proteinExistence type="predicted"/>
<dbReference type="Gene3D" id="3.40.50.2300">
    <property type="match status" value="1"/>
</dbReference>
<reference evidence="8 9" key="1">
    <citation type="submission" date="2021-08" db="EMBL/GenBank/DDBJ databases">
        <authorList>
            <person name="Peeters C."/>
        </authorList>
    </citation>
    <scope>NUCLEOTIDE SEQUENCE [LARGE SCALE GENOMIC DNA]</scope>
    <source>
        <strain evidence="8 9">LMG 32289</strain>
    </source>
</reference>
<dbReference type="InterPro" id="IPR036388">
    <property type="entry name" value="WH-like_DNA-bd_sf"/>
</dbReference>